<dbReference type="Proteomes" id="UP000004508">
    <property type="component" value="Unassembled WGS sequence"/>
</dbReference>
<accession>D6TPM4</accession>
<comment type="caution">
    <text evidence="1">The sequence shown here is derived from an EMBL/GenBank/DDBJ whole genome shotgun (WGS) entry which is preliminary data.</text>
</comment>
<dbReference type="AlphaFoldDB" id="D6TPM4"/>
<organism evidence="1 2">
    <name type="scientific">Ktedonobacter racemifer DSM 44963</name>
    <dbReference type="NCBI Taxonomy" id="485913"/>
    <lineage>
        <taxon>Bacteria</taxon>
        <taxon>Bacillati</taxon>
        <taxon>Chloroflexota</taxon>
        <taxon>Ktedonobacteria</taxon>
        <taxon>Ktedonobacterales</taxon>
        <taxon>Ktedonobacteraceae</taxon>
        <taxon>Ktedonobacter</taxon>
    </lineage>
</organism>
<dbReference type="STRING" id="485913.Krac_6865"/>
<gene>
    <name evidence="1" type="ORF">Krac_6865</name>
</gene>
<dbReference type="RefSeq" id="WP_007909299.1">
    <property type="nucleotide sequence ID" value="NZ_ADVG01000002.1"/>
</dbReference>
<reference evidence="1 2" key="1">
    <citation type="journal article" date="2011" name="Stand. Genomic Sci.">
        <title>Non-contiguous finished genome sequence and contextual data of the filamentous soil bacterium Ktedonobacter racemifer type strain (SOSP1-21).</title>
        <authorList>
            <person name="Chang Y.J."/>
            <person name="Land M."/>
            <person name="Hauser L."/>
            <person name="Chertkov O."/>
            <person name="Del Rio T.G."/>
            <person name="Nolan M."/>
            <person name="Copeland A."/>
            <person name="Tice H."/>
            <person name="Cheng J.F."/>
            <person name="Lucas S."/>
            <person name="Han C."/>
            <person name="Goodwin L."/>
            <person name="Pitluck S."/>
            <person name="Ivanova N."/>
            <person name="Ovchinikova G."/>
            <person name="Pati A."/>
            <person name="Chen A."/>
            <person name="Palaniappan K."/>
            <person name="Mavromatis K."/>
            <person name="Liolios K."/>
            <person name="Brettin T."/>
            <person name="Fiebig A."/>
            <person name="Rohde M."/>
            <person name="Abt B."/>
            <person name="Goker M."/>
            <person name="Detter J.C."/>
            <person name="Woyke T."/>
            <person name="Bristow J."/>
            <person name="Eisen J.A."/>
            <person name="Markowitz V."/>
            <person name="Hugenholtz P."/>
            <person name="Kyrpides N.C."/>
            <person name="Klenk H.P."/>
            <person name="Lapidus A."/>
        </authorList>
    </citation>
    <scope>NUCLEOTIDE SEQUENCE [LARGE SCALE GENOMIC DNA]</scope>
    <source>
        <strain evidence="2">DSM 44963</strain>
    </source>
</reference>
<evidence type="ECO:0000313" key="1">
    <source>
        <dbReference type="EMBL" id="EFH85638.1"/>
    </source>
</evidence>
<proteinExistence type="predicted"/>
<keyword evidence="2" id="KW-1185">Reference proteome</keyword>
<dbReference type="OrthoDB" id="4929423at2"/>
<name>D6TPM4_KTERA</name>
<dbReference type="InParanoid" id="D6TPM4"/>
<evidence type="ECO:0000313" key="2">
    <source>
        <dbReference type="Proteomes" id="UP000004508"/>
    </source>
</evidence>
<sequence>MAIGQAYSDVLTQREKKALETACSVIIDEAFENLKDLEDGESVSQTIFGLYLPPRYLPKYNYLFCKSFTVCLITALYKLTLPEGTRFASVAEELAAWVIIQKAEGILEPGANEDPFEDFVQTIFEDEHFQYLYQDAFDGIDETDAGAQMGMASLSFDDWFKPFNENDASRQVHPYVL</sequence>
<dbReference type="EMBL" id="ADVG01000002">
    <property type="protein sequence ID" value="EFH85638.1"/>
    <property type="molecule type" value="Genomic_DNA"/>
</dbReference>
<protein>
    <submittedName>
        <fullName evidence="1">Uncharacterized protein</fullName>
    </submittedName>
</protein>